<dbReference type="Proteomes" id="UP000541558">
    <property type="component" value="Unassembled WGS sequence"/>
</dbReference>
<keyword evidence="1" id="KW-0862">Zinc</keyword>
<keyword evidence="1" id="KW-0479">Metal-binding</keyword>
<dbReference type="Pfam" id="PF18759">
    <property type="entry name" value="Plavaka"/>
    <property type="match status" value="1"/>
</dbReference>
<dbReference type="InterPro" id="IPR041078">
    <property type="entry name" value="Plavaka"/>
</dbReference>
<comment type="caution">
    <text evidence="4">The sequence shown here is derived from an EMBL/GenBank/DDBJ whole genome shotgun (WGS) entry which is preliminary data.</text>
</comment>
<dbReference type="GO" id="GO:0008270">
    <property type="term" value="F:zinc ion binding"/>
    <property type="evidence" value="ECO:0007669"/>
    <property type="project" value="UniProtKB-KW"/>
</dbReference>
<dbReference type="OrthoDB" id="3199698at2759"/>
<dbReference type="InterPro" id="IPR013087">
    <property type="entry name" value="Znf_C2H2_type"/>
</dbReference>
<evidence type="ECO:0000256" key="1">
    <source>
        <dbReference type="PROSITE-ProRule" id="PRU00042"/>
    </source>
</evidence>
<dbReference type="AlphaFoldDB" id="A0A8H5C3B8"/>
<sequence length="532" mass="60517">MPSTSLPTTSNEARFRSFQCTTCGKLCANARGLTQHRNSAHPVLSSDDSENEAEPPSTTLYHPHLTALPVDENGNRLPPYTNPLPRRQLNPDNKFHPFEDRLSFDWAHYHFVELQSSVRQINKGLDLWLASKIQAIGSAECGELPWSSAKDLYSTIDDIQQGNAPFKTVHFKYNGKIPEHNAPAWMTATYELCVRDVRHVLHQQLDTPDFEHQFHPRPYRQFQSNGDGVWNDLFSGDWAWKEATEISNMVEDSEGAMLIPVIAGLDKTTVSVATGYQEYHPFYASDGNLSNVARRGHGNGVMPLGFLPIPKTNKRQRKKKEYQTFVRQLYHACIAYIFEPLRAGMTKPEIVRCPDGHFRRGIYSIGPVIADYPEQVWLSGIVQGWCAKCMARPENLDDPDATRRTQKKTEAYMKHHDPGTLWDTYGIRDDVVPFTHTFPRADIHKLMAPDLLHQVIKGTFKDHLVAWIMEYIMQEHGEVKGLEIIADIDHRISAVPSFPGLRRFPDGRDFSQWTGDDSKALMKLVVVAEKTN</sequence>
<organism evidence="4 5">
    <name type="scientific">Ephemerocybe angulata</name>
    <dbReference type="NCBI Taxonomy" id="980116"/>
    <lineage>
        <taxon>Eukaryota</taxon>
        <taxon>Fungi</taxon>
        <taxon>Dikarya</taxon>
        <taxon>Basidiomycota</taxon>
        <taxon>Agaricomycotina</taxon>
        <taxon>Agaricomycetes</taxon>
        <taxon>Agaricomycetidae</taxon>
        <taxon>Agaricales</taxon>
        <taxon>Agaricineae</taxon>
        <taxon>Psathyrellaceae</taxon>
        <taxon>Ephemerocybe</taxon>
    </lineage>
</organism>
<reference evidence="4 5" key="1">
    <citation type="journal article" date="2020" name="ISME J.">
        <title>Uncovering the hidden diversity of litter-decomposition mechanisms in mushroom-forming fungi.</title>
        <authorList>
            <person name="Floudas D."/>
            <person name="Bentzer J."/>
            <person name="Ahren D."/>
            <person name="Johansson T."/>
            <person name="Persson P."/>
            <person name="Tunlid A."/>
        </authorList>
    </citation>
    <scope>NUCLEOTIDE SEQUENCE [LARGE SCALE GENOMIC DNA]</scope>
    <source>
        <strain evidence="4 5">CBS 175.51</strain>
    </source>
</reference>
<protein>
    <recommendedName>
        <fullName evidence="3">C2H2-type domain-containing protein</fullName>
    </recommendedName>
</protein>
<dbReference type="PROSITE" id="PS50157">
    <property type="entry name" value="ZINC_FINGER_C2H2_2"/>
    <property type="match status" value="1"/>
</dbReference>
<evidence type="ECO:0000259" key="3">
    <source>
        <dbReference type="PROSITE" id="PS50157"/>
    </source>
</evidence>
<feature type="domain" description="C2H2-type" evidence="3">
    <location>
        <begin position="18"/>
        <end position="41"/>
    </location>
</feature>
<evidence type="ECO:0000313" key="4">
    <source>
        <dbReference type="EMBL" id="KAF5334445.1"/>
    </source>
</evidence>
<keyword evidence="5" id="KW-1185">Reference proteome</keyword>
<evidence type="ECO:0000313" key="5">
    <source>
        <dbReference type="Proteomes" id="UP000541558"/>
    </source>
</evidence>
<feature type="region of interest" description="Disordered" evidence="2">
    <location>
        <begin position="39"/>
        <end position="61"/>
    </location>
</feature>
<name>A0A8H5C3B8_9AGAR</name>
<dbReference type="PROSITE" id="PS00028">
    <property type="entry name" value="ZINC_FINGER_C2H2_1"/>
    <property type="match status" value="1"/>
</dbReference>
<dbReference type="EMBL" id="JAACJK010000069">
    <property type="protein sequence ID" value="KAF5334445.1"/>
    <property type="molecule type" value="Genomic_DNA"/>
</dbReference>
<proteinExistence type="predicted"/>
<evidence type="ECO:0000256" key="2">
    <source>
        <dbReference type="SAM" id="MobiDB-lite"/>
    </source>
</evidence>
<keyword evidence="1" id="KW-0863">Zinc-finger</keyword>
<accession>A0A8H5C3B8</accession>
<gene>
    <name evidence="4" type="ORF">D9611_014474</name>
</gene>